<dbReference type="Gene3D" id="3.40.50.720">
    <property type="entry name" value="NAD(P)-binding Rossmann-like Domain"/>
    <property type="match status" value="1"/>
</dbReference>
<name>A0A840AS98_9HYPH</name>
<evidence type="ECO:0000259" key="1">
    <source>
        <dbReference type="Pfam" id="PF22917"/>
    </source>
</evidence>
<dbReference type="RefSeq" id="WP_183399786.1">
    <property type="nucleotide sequence ID" value="NZ_JACIDS010000004.1"/>
</dbReference>
<dbReference type="PANTHER" id="PTHR32487:SF0">
    <property type="entry name" value="3-OXO-DELTA(4,5)-STEROID 5-BETA-REDUCTASE"/>
    <property type="match status" value="1"/>
</dbReference>
<proteinExistence type="predicted"/>
<dbReference type="SUPFAM" id="SSF51735">
    <property type="entry name" value="NAD(P)-binding Rossmann-fold domains"/>
    <property type="match status" value="1"/>
</dbReference>
<evidence type="ECO:0000313" key="2">
    <source>
        <dbReference type="EMBL" id="MBB3932118.1"/>
    </source>
</evidence>
<dbReference type="CDD" id="cd08948">
    <property type="entry name" value="5beta-POR_like_SDR_a"/>
    <property type="match status" value="1"/>
</dbReference>
<gene>
    <name evidence="2" type="ORF">GGR25_003176</name>
</gene>
<keyword evidence="3" id="KW-1185">Reference proteome</keyword>
<dbReference type="InterPro" id="IPR036291">
    <property type="entry name" value="NAD(P)-bd_dom_sf"/>
</dbReference>
<organism evidence="2 3">
    <name type="scientific">Kaistia hirudinis</name>
    <dbReference type="NCBI Taxonomy" id="1293440"/>
    <lineage>
        <taxon>Bacteria</taxon>
        <taxon>Pseudomonadati</taxon>
        <taxon>Pseudomonadota</taxon>
        <taxon>Alphaproteobacteria</taxon>
        <taxon>Hyphomicrobiales</taxon>
        <taxon>Kaistiaceae</taxon>
        <taxon>Kaistia</taxon>
    </lineage>
</organism>
<protein>
    <submittedName>
        <fullName evidence="2">Nucleoside-diphosphate-sugar epimerase</fullName>
    </submittedName>
</protein>
<accession>A0A840AS98</accession>
<evidence type="ECO:0000313" key="3">
    <source>
        <dbReference type="Proteomes" id="UP000553963"/>
    </source>
</evidence>
<dbReference type="Proteomes" id="UP000553963">
    <property type="component" value="Unassembled WGS sequence"/>
</dbReference>
<dbReference type="EMBL" id="JACIDS010000004">
    <property type="protein sequence ID" value="MBB3932118.1"/>
    <property type="molecule type" value="Genomic_DNA"/>
</dbReference>
<comment type="caution">
    <text evidence="2">The sequence shown here is derived from an EMBL/GenBank/DDBJ whole genome shotgun (WGS) entry which is preliminary data.</text>
</comment>
<reference evidence="2 3" key="1">
    <citation type="submission" date="2020-08" db="EMBL/GenBank/DDBJ databases">
        <title>Genomic Encyclopedia of Type Strains, Phase IV (KMG-IV): sequencing the most valuable type-strain genomes for metagenomic binning, comparative biology and taxonomic classification.</title>
        <authorList>
            <person name="Goeker M."/>
        </authorList>
    </citation>
    <scope>NUCLEOTIDE SEQUENCE [LARGE SCALE GENOMIC DNA]</scope>
    <source>
        <strain evidence="2 3">DSM 25966</strain>
    </source>
</reference>
<sequence length="357" mass="39925">MDRRDALVVGATGIVGGNLSERLLAGGWTVHAMARNPSRAPKGTKPLAVDLNDREAVFDAIASVPISHIFQTTWTPADTEAEACEINARHLRNVLDAARSAGHPLRHVVLVTGVKHYLGPFKDFGRFLPDTPFLEETPRLPIENFYYPQEDVLFEAAARDGFTWSVHRPNTIVGYAVGALMNAGVTLACYAVIAKETGRPFVFTGVPEQWNMLTEISDARLIARQLEWAATTPSAANTAFNTGNGDIFRWRKMWGRIADFFGLEAAPYEGKHVKLEEIMADAGPIWREIAARHDLVEPELGRLATWWHTDADLGRVVECISDMARSRKAGFLDYQSSFDTYLDLFRRLQDERIIPRY</sequence>
<dbReference type="InterPro" id="IPR055222">
    <property type="entry name" value="PRISE-like_Rossmann-fold"/>
</dbReference>
<dbReference type="Pfam" id="PF22917">
    <property type="entry name" value="PRISE"/>
    <property type="match status" value="1"/>
</dbReference>
<dbReference type="PANTHER" id="PTHR32487">
    <property type="entry name" value="3-OXO-DELTA(4,5)-STEROID 5-BETA-REDUCTASE"/>
    <property type="match status" value="1"/>
</dbReference>
<feature type="domain" description="PRISE-like Rossmann-fold" evidence="1">
    <location>
        <begin position="68"/>
        <end position="294"/>
    </location>
</feature>
<dbReference type="AlphaFoldDB" id="A0A840AS98"/>